<evidence type="ECO:0000313" key="5">
    <source>
        <dbReference type="EMBL" id="CAF4311640.1"/>
    </source>
</evidence>
<evidence type="ECO:0000313" key="8">
    <source>
        <dbReference type="Proteomes" id="UP000663838"/>
    </source>
</evidence>
<feature type="compositionally biased region" description="Low complexity" evidence="1">
    <location>
        <begin position="63"/>
        <end position="86"/>
    </location>
</feature>
<evidence type="ECO:0000313" key="4">
    <source>
        <dbReference type="EMBL" id="CAF3714036.1"/>
    </source>
</evidence>
<feature type="region of interest" description="Disordered" evidence="1">
    <location>
        <begin position="47"/>
        <end position="99"/>
    </location>
</feature>
<evidence type="ECO:0000313" key="3">
    <source>
        <dbReference type="EMBL" id="CAF3638671.1"/>
    </source>
</evidence>
<dbReference type="Proteomes" id="UP000663873">
    <property type="component" value="Unassembled WGS sequence"/>
</dbReference>
<dbReference type="EMBL" id="CAJOBS010000245">
    <property type="protein sequence ID" value="CAF4533622.1"/>
    <property type="molecule type" value="Genomic_DNA"/>
</dbReference>
<feature type="compositionally biased region" description="Basic residues" evidence="1">
    <location>
        <begin position="88"/>
        <end position="97"/>
    </location>
</feature>
<keyword evidence="9" id="KW-1185">Reference proteome</keyword>
<evidence type="ECO:0000256" key="1">
    <source>
        <dbReference type="SAM" id="MobiDB-lite"/>
    </source>
</evidence>
<gene>
    <name evidence="3" type="ORF">GRG538_LOCUS24555</name>
    <name evidence="4" type="ORF">KIK155_LOCUS27526</name>
    <name evidence="7" type="ORF">QYT958_LOCUS8321</name>
    <name evidence="2" type="ORF">TIS948_LOCUS6715</name>
    <name evidence="6" type="ORF">TOA249_LOCUS5919</name>
    <name evidence="5" type="ORF">UJA718_LOCUS13297</name>
</gene>
<dbReference type="Proteomes" id="UP000663865">
    <property type="component" value="Unassembled WGS sequence"/>
</dbReference>
<dbReference type="Proteomes" id="UP000663838">
    <property type="component" value="Unassembled WGS sequence"/>
</dbReference>
<sequence>MAPKKSKAAKALLKKTGTMAATAAAGQEFLKQSWGEDKLNRVNALLGARDKTDASATDDDDAAAATTSSSTPVDATTASSSASSSTKVKPKLVKARTMKNTAKEAKTLIGSAVLGDTRAETKRRQAAVKAKKTLEEVTKPTSGRKPALKRLGTMANTAREGKAYVKRTGGNKKKGRATSAGKRTGGRGKKATK</sequence>
<proteinExistence type="predicted"/>
<dbReference type="EMBL" id="CAJNYT010004142">
    <property type="protein sequence ID" value="CAF3638671.1"/>
    <property type="molecule type" value="Genomic_DNA"/>
</dbReference>
<feature type="compositionally biased region" description="Basic residues" evidence="1">
    <location>
        <begin position="184"/>
        <end position="193"/>
    </location>
</feature>
<name>A0A820XRV9_9BILA</name>
<evidence type="ECO:0000313" key="9">
    <source>
        <dbReference type="Proteomes" id="UP000663873"/>
    </source>
</evidence>
<evidence type="ECO:0000313" key="6">
    <source>
        <dbReference type="EMBL" id="CAF4533622.1"/>
    </source>
</evidence>
<dbReference type="EMBL" id="CAJNYV010004999">
    <property type="protein sequence ID" value="CAF3714036.1"/>
    <property type="molecule type" value="Genomic_DNA"/>
</dbReference>
<dbReference type="OrthoDB" id="5974215at2759"/>
<reference evidence="6" key="1">
    <citation type="submission" date="2021-02" db="EMBL/GenBank/DDBJ databases">
        <authorList>
            <person name="Nowell W R."/>
        </authorList>
    </citation>
    <scope>NUCLEOTIDE SEQUENCE</scope>
</reference>
<dbReference type="Proteomes" id="UP000663872">
    <property type="component" value="Unassembled WGS sequence"/>
</dbReference>
<accession>A0A820XRV9</accession>
<organism evidence="6 8">
    <name type="scientific">Rotaria socialis</name>
    <dbReference type="NCBI Taxonomy" id="392032"/>
    <lineage>
        <taxon>Eukaryota</taxon>
        <taxon>Metazoa</taxon>
        <taxon>Spiralia</taxon>
        <taxon>Gnathifera</taxon>
        <taxon>Rotifera</taxon>
        <taxon>Eurotatoria</taxon>
        <taxon>Bdelloidea</taxon>
        <taxon>Philodinida</taxon>
        <taxon>Philodinidae</taxon>
        <taxon>Rotaria</taxon>
    </lineage>
</organism>
<dbReference type="EMBL" id="CAJOBP010001790">
    <property type="protein sequence ID" value="CAF4311640.1"/>
    <property type="molecule type" value="Genomic_DNA"/>
</dbReference>
<dbReference type="Proteomes" id="UP000663825">
    <property type="component" value="Unassembled WGS sequence"/>
</dbReference>
<evidence type="ECO:0000313" key="2">
    <source>
        <dbReference type="EMBL" id="CAF3096463.1"/>
    </source>
</evidence>
<feature type="region of interest" description="Disordered" evidence="1">
    <location>
        <begin position="118"/>
        <end position="193"/>
    </location>
</feature>
<comment type="caution">
    <text evidence="6">The sequence shown here is derived from an EMBL/GenBank/DDBJ whole genome shotgun (WGS) entry which is preliminary data.</text>
</comment>
<protein>
    <submittedName>
        <fullName evidence="6">Uncharacterized protein</fullName>
    </submittedName>
</protein>
<dbReference type="AlphaFoldDB" id="A0A820XRV9"/>
<dbReference type="EMBL" id="CAJNXB010000774">
    <property type="protein sequence ID" value="CAF3096463.1"/>
    <property type="molecule type" value="Genomic_DNA"/>
</dbReference>
<dbReference type="EMBL" id="CAJOBR010000830">
    <property type="protein sequence ID" value="CAF4551272.1"/>
    <property type="molecule type" value="Genomic_DNA"/>
</dbReference>
<evidence type="ECO:0000313" key="7">
    <source>
        <dbReference type="EMBL" id="CAF4551272.1"/>
    </source>
</evidence>
<dbReference type="Proteomes" id="UP000663848">
    <property type="component" value="Unassembled WGS sequence"/>
</dbReference>